<protein>
    <submittedName>
        <fullName evidence="1">Phosphohydrolase</fullName>
    </submittedName>
</protein>
<dbReference type="InterPro" id="IPR003607">
    <property type="entry name" value="HD/PDEase_dom"/>
</dbReference>
<proteinExistence type="predicted"/>
<gene>
    <name evidence="1" type="ORF">ABR189_09960</name>
</gene>
<dbReference type="InterPro" id="IPR052567">
    <property type="entry name" value="OP_Dioxygenase"/>
</dbReference>
<dbReference type="SUPFAM" id="SSF109604">
    <property type="entry name" value="HD-domain/PDEase-like"/>
    <property type="match status" value="1"/>
</dbReference>
<organism evidence="1 2">
    <name type="scientific">Chitinophaga defluvii</name>
    <dbReference type="NCBI Taxonomy" id="3163343"/>
    <lineage>
        <taxon>Bacteria</taxon>
        <taxon>Pseudomonadati</taxon>
        <taxon>Bacteroidota</taxon>
        <taxon>Chitinophagia</taxon>
        <taxon>Chitinophagales</taxon>
        <taxon>Chitinophagaceae</taxon>
        <taxon>Chitinophaga</taxon>
    </lineage>
</organism>
<comment type="caution">
    <text evidence="1">The sequence shown here is derived from an EMBL/GenBank/DDBJ whole genome shotgun (WGS) entry which is preliminary data.</text>
</comment>
<dbReference type="Proteomes" id="UP001549749">
    <property type="component" value="Unassembled WGS sequence"/>
</dbReference>
<keyword evidence="2" id="KW-1185">Reference proteome</keyword>
<sequence length="192" mass="21974">MQTDKLTVQEKIDALFGLYEKYGHLEYGEGVTQLMHMVQAAKLAKAEGYDQEVILAAFFHDIGHFLEEGDEMGIYGRQDHDRMGGEYLISLGCSEKMAKLVASHVAAKRYLTFKIPGYYDQLSDASKKTLEYQGGPMDAKEAAGFEEDPLFELYLKVRHWDDLGKETEMTVDPAEVEWLRMLATDYLQHRMM</sequence>
<reference evidence="1 2" key="1">
    <citation type="submission" date="2024-06" db="EMBL/GenBank/DDBJ databases">
        <title>Chitinophaga defluvii sp. nov., isolated from municipal sewage.</title>
        <authorList>
            <person name="Zhang L."/>
        </authorList>
    </citation>
    <scope>NUCLEOTIDE SEQUENCE [LARGE SCALE GENOMIC DNA]</scope>
    <source>
        <strain evidence="1 2">H8</strain>
    </source>
</reference>
<evidence type="ECO:0000313" key="1">
    <source>
        <dbReference type="EMBL" id="MET6997694.1"/>
    </source>
</evidence>
<name>A0ABV2T3U7_9BACT</name>
<dbReference type="EMBL" id="JBEXAC010000001">
    <property type="protein sequence ID" value="MET6997694.1"/>
    <property type="molecule type" value="Genomic_DNA"/>
</dbReference>
<accession>A0ABV2T3U7</accession>
<dbReference type="RefSeq" id="WP_354660329.1">
    <property type="nucleotide sequence ID" value="NZ_JBEXAC010000001.1"/>
</dbReference>
<dbReference type="CDD" id="cd00077">
    <property type="entry name" value="HDc"/>
    <property type="match status" value="1"/>
</dbReference>
<evidence type="ECO:0000313" key="2">
    <source>
        <dbReference type="Proteomes" id="UP001549749"/>
    </source>
</evidence>
<dbReference type="PANTHER" id="PTHR40202">
    <property type="match status" value="1"/>
</dbReference>
<dbReference type="Gene3D" id="1.10.3210.10">
    <property type="entry name" value="Hypothetical protein af1432"/>
    <property type="match status" value="1"/>
</dbReference>
<dbReference type="PANTHER" id="PTHR40202:SF1">
    <property type="entry name" value="HD DOMAIN-CONTAINING PROTEIN"/>
    <property type="match status" value="1"/>
</dbReference>